<dbReference type="RefSeq" id="WP_127953652.1">
    <property type="nucleotide sequence ID" value="NZ_RKLO01000003.1"/>
</dbReference>
<accession>A0A438AWD3</accession>
<dbReference type="AlphaFoldDB" id="A0A438AWD3"/>
<name>A0A438AWD3_9NOCA</name>
<feature type="region of interest" description="Disordered" evidence="1">
    <location>
        <begin position="120"/>
        <end position="167"/>
    </location>
</feature>
<comment type="caution">
    <text evidence="2">The sequence shown here is derived from an EMBL/GenBank/DDBJ whole genome shotgun (WGS) entry which is preliminary data.</text>
</comment>
<feature type="compositionally biased region" description="Basic and acidic residues" evidence="1">
    <location>
        <begin position="149"/>
        <end position="167"/>
    </location>
</feature>
<dbReference type="Proteomes" id="UP000283479">
    <property type="component" value="Unassembled WGS sequence"/>
</dbReference>
<sequence>MRIRSIKPEFWSSPNLPEDPWARLLYMAMWNWADDNGVGTANARELLGFAFPNDEHIMLADVRRMLVEIHRVFGVKFYTVAGRPYYAIPSWEKHQKFDRRSKGKHPGPDEAETWLYQDEHQDSAEARGNPTRPRRDSVAGTGEQGNRGTGEEKTCATPSRDSDPPRFDEFWAAYPRRRDRRKAVKAFAAATKRAEVGTIIEGALRYARDPNRLEQFTKYAEGWLNGDGWLDEPLPSRTPQHSPVSRADEKVRGYLDIGDRLTTAPKELA</sequence>
<dbReference type="EMBL" id="RKLO01000003">
    <property type="protein sequence ID" value="RVW03024.1"/>
    <property type="molecule type" value="Genomic_DNA"/>
</dbReference>
<gene>
    <name evidence="2" type="ORF">EGT50_09960</name>
</gene>
<reference evidence="2 3" key="1">
    <citation type="submission" date="2018-11" db="EMBL/GenBank/DDBJ databases">
        <title>Rhodococcus spongicola sp. nov. and Rhodococcus xishaensis sp. nov. from marine sponges.</title>
        <authorList>
            <person name="Li L."/>
            <person name="Lin H.W."/>
        </authorList>
    </citation>
    <scope>NUCLEOTIDE SEQUENCE [LARGE SCALE GENOMIC DNA]</scope>
    <source>
        <strain evidence="2 3">LHW51113</strain>
    </source>
</reference>
<keyword evidence="3" id="KW-1185">Reference proteome</keyword>
<evidence type="ECO:0000256" key="1">
    <source>
        <dbReference type="SAM" id="MobiDB-lite"/>
    </source>
</evidence>
<proteinExistence type="predicted"/>
<protein>
    <submittedName>
        <fullName evidence="2">Uncharacterized protein</fullName>
    </submittedName>
</protein>
<organism evidence="2 3">
    <name type="scientific">Rhodococcus xishaensis</name>
    <dbReference type="NCBI Taxonomy" id="2487364"/>
    <lineage>
        <taxon>Bacteria</taxon>
        <taxon>Bacillati</taxon>
        <taxon>Actinomycetota</taxon>
        <taxon>Actinomycetes</taxon>
        <taxon>Mycobacteriales</taxon>
        <taxon>Nocardiaceae</taxon>
        <taxon>Rhodococcus</taxon>
    </lineage>
</organism>
<feature type="region of interest" description="Disordered" evidence="1">
    <location>
        <begin position="226"/>
        <end position="251"/>
    </location>
</feature>
<dbReference type="OrthoDB" id="3383452at2"/>
<evidence type="ECO:0000313" key="3">
    <source>
        <dbReference type="Proteomes" id="UP000283479"/>
    </source>
</evidence>
<evidence type="ECO:0000313" key="2">
    <source>
        <dbReference type="EMBL" id="RVW03024.1"/>
    </source>
</evidence>